<gene>
    <name evidence="1" type="ORF">M0L20_13080</name>
</gene>
<dbReference type="RefSeq" id="WP_248477385.1">
    <property type="nucleotide sequence ID" value="NZ_JALPRF010000002.1"/>
</dbReference>
<reference evidence="1 2" key="1">
    <citation type="submission" date="2022-04" db="EMBL/GenBank/DDBJ databases">
        <title>Spirosoma sp. strain RP8 genome sequencing and assembly.</title>
        <authorList>
            <person name="Jung Y."/>
        </authorList>
    </citation>
    <scope>NUCLEOTIDE SEQUENCE [LARGE SCALE GENOMIC DNA]</scope>
    <source>
        <strain evidence="1 2">RP8</strain>
    </source>
</reference>
<dbReference type="EMBL" id="JALPRF010000002">
    <property type="protein sequence ID" value="MCK8492795.1"/>
    <property type="molecule type" value="Genomic_DNA"/>
</dbReference>
<evidence type="ECO:0000313" key="2">
    <source>
        <dbReference type="Proteomes" id="UP001202180"/>
    </source>
</evidence>
<sequence length="73" mass="8209">MTDTMMWTPTHFPAAMRSLNPSTRAKAIEIANHLLEQGAMDKQRIVAHSVSEARQWARMGQSSAMNSGWQPRV</sequence>
<comment type="caution">
    <text evidence="1">The sequence shown here is derived from an EMBL/GenBank/DDBJ whole genome shotgun (WGS) entry which is preliminary data.</text>
</comment>
<keyword evidence="2" id="KW-1185">Reference proteome</keyword>
<name>A0ABT0HKU7_9BACT</name>
<evidence type="ECO:0008006" key="3">
    <source>
        <dbReference type="Google" id="ProtNLM"/>
    </source>
</evidence>
<proteinExistence type="predicted"/>
<accession>A0ABT0HKU7</accession>
<organism evidence="1 2">
    <name type="scientific">Spirosoma liriopis</name>
    <dbReference type="NCBI Taxonomy" id="2937440"/>
    <lineage>
        <taxon>Bacteria</taxon>
        <taxon>Pseudomonadati</taxon>
        <taxon>Bacteroidota</taxon>
        <taxon>Cytophagia</taxon>
        <taxon>Cytophagales</taxon>
        <taxon>Cytophagaceae</taxon>
        <taxon>Spirosoma</taxon>
    </lineage>
</organism>
<dbReference type="Proteomes" id="UP001202180">
    <property type="component" value="Unassembled WGS sequence"/>
</dbReference>
<evidence type="ECO:0000313" key="1">
    <source>
        <dbReference type="EMBL" id="MCK8492795.1"/>
    </source>
</evidence>
<protein>
    <recommendedName>
        <fullName evidence="3">DUF2188 domain-containing protein</fullName>
    </recommendedName>
</protein>